<dbReference type="AlphaFoldDB" id="A0A2P8CBN6"/>
<sequence>MKKIFSFILLFAALFSFNRCENNIKGTNDLNYVTFEAPSIEVGVDLNGSTTSDVKVYTTQKTGSDRTFTINVLTDASTADPGAYEVPASVTVPANSNVGTFTVGISDVNIGENGSTLVLDIQSQEGVFKGDPTTITITQICPYNEVILNMNFDSYPEESYWDLTDADGNVVASVPAGTYADMEQARKKFCLTDGTYTFTMRDAYGDGIAPPGGYSLSFNGTVIASGDEFGTEDATTFTVP</sequence>
<dbReference type="OrthoDB" id="1409865at2"/>
<dbReference type="Proteomes" id="UP000240621">
    <property type="component" value="Unassembled WGS sequence"/>
</dbReference>
<evidence type="ECO:0000313" key="5">
    <source>
        <dbReference type="Proteomes" id="UP000396862"/>
    </source>
</evidence>
<gene>
    <name evidence="3" type="ORF">CLV93_106134</name>
    <name evidence="2" type="ORF">JCM18694_31110</name>
</gene>
<dbReference type="RefSeq" id="WP_106542601.1">
    <property type="nucleotide sequence ID" value="NZ_BLAU01000001.1"/>
</dbReference>
<keyword evidence="1" id="KW-0732">Signal</keyword>
<name>A0A2P8CBN6_9BACT</name>
<reference evidence="3 4" key="1">
    <citation type="submission" date="2018-03" db="EMBL/GenBank/DDBJ databases">
        <title>Genomic Encyclopedia of Archaeal and Bacterial Type Strains, Phase II (KMG-II): from individual species to whole genera.</title>
        <authorList>
            <person name="Goeker M."/>
        </authorList>
    </citation>
    <scope>NUCLEOTIDE SEQUENCE [LARGE SCALE GENOMIC DNA]</scope>
    <source>
        <strain evidence="3 4">DSM 27267</strain>
    </source>
</reference>
<feature type="signal peptide" evidence="1">
    <location>
        <begin position="1"/>
        <end position="21"/>
    </location>
</feature>
<comment type="caution">
    <text evidence="3">The sequence shown here is derived from an EMBL/GenBank/DDBJ whole genome shotgun (WGS) entry which is preliminary data.</text>
</comment>
<accession>A0A2P8CBN6</accession>
<feature type="chain" id="PRO_5015139147" description="Calx-beta domain-containing protein" evidence="1">
    <location>
        <begin position="22"/>
        <end position="240"/>
    </location>
</feature>
<evidence type="ECO:0000256" key="1">
    <source>
        <dbReference type="SAM" id="SignalP"/>
    </source>
</evidence>
<dbReference type="EMBL" id="PYGC01000006">
    <property type="protein sequence ID" value="PSK82390.1"/>
    <property type="molecule type" value="Genomic_DNA"/>
</dbReference>
<dbReference type="Proteomes" id="UP000396862">
    <property type="component" value="Unassembled WGS sequence"/>
</dbReference>
<evidence type="ECO:0008006" key="6">
    <source>
        <dbReference type="Google" id="ProtNLM"/>
    </source>
</evidence>
<proteinExistence type="predicted"/>
<organism evidence="3 4">
    <name type="scientific">Prolixibacter denitrificans</name>
    <dbReference type="NCBI Taxonomy" id="1541063"/>
    <lineage>
        <taxon>Bacteria</taxon>
        <taxon>Pseudomonadati</taxon>
        <taxon>Bacteroidota</taxon>
        <taxon>Bacteroidia</taxon>
        <taxon>Marinilabiliales</taxon>
        <taxon>Prolixibacteraceae</taxon>
        <taxon>Prolixibacter</taxon>
    </lineage>
</organism>
<evidence type="ECO:0000313" key="4">
    <source>
        <dbReference type="Proteomes" id="UP000240621"/>
    </source>
</evidence>
<keyword evidence="5" id="KW-1185">Reference proteome</keyword>
<protein>
    <recommendedName>
        <fullName evidence="6">Calx-beta domain-containing protein</fullName>
    </recommendedName>
</protein>
<evidence type="ECO:0000313" key="2">
    <source>
        <dbReference type="EMBL" id="GET22865.1"/>
    </source>
</evidence>
<evidence type="ECO:0000313" key="3">
    <source>
        <dbReference type="EMBL" id="PSK82390.1"/>
    </source>
</evidence>
<reference evidence="2 5" key="2">
    <citation type="submission" date="2019-10" db="EMBL/GenBank/DDBJ databases">
        <title>Prolixibacter strains distinguished by the presence of nitrate reductase genes were adept at nitrate-dependent anaerobic corrosion of metallic iron and carbon steel.</title>
        <authorList>
            <person name="Iino T."/>
            <person name="Shono N."/>
            <person name="Ito K."/>
            <person name="Nakamura R."/>
            <person name="Sueoka K."/>
            <person name="Harayama S."/>
            <person name="Ohkuma M."/>
        </authorList>
    </citation>
    <scope>NUCLEOTIDE SEQUENCE [LARGE SCALE GENOMIC DNA]</scope>
    <source>
        <strain evidence="2 5">MIC1-1</strain>
    </source>
</reference>
<dbReference type="EMBL" id="BLAU01000001">
    <property type="protein sequence ID" value="GET22865.1"/>
    <property type="molecule type" value="Genomic_DNA"/>
</dbReference>